<gene>
    <name evidence="2" type="ORF">FJT64_005127</name>
</gene>
<dbReference type="OrthoDB" id="547291at2759"/>
<reference evidence="2 3" key="1">
    <citation type="submission" date="2019-07" db="EMBL/GenBank/DDBJ databases">
        <title>Draft genome assembly of a fouling barnacle, Amphibalanus amphitrite (Darwin, 1854): The first reference genome for Thecostraca.</title>
        <authorList>
            <person name="Kim W."/>
        </authorList>
    </citation>
    <scope>NUCLEOTIDE SEQUENCE [LARGE SCALE GENOMIC DNA]</scope>
    <source>
        <strain evidence="2">SNU_AA5</strain>
        <tissue evidence="2">Soma without cirri and trophi</tissue>
    </source>
</reference>
<keyword evidence="3" id="KW-1185">Reference proteome</keyword>
<name>A0A6A4VRU6_AMPAM</name>
<evidence type="ECO:0000259" key="1">
    <source>
        <dbReference type="Pfam" id="PF01683"/>
    </source>
</evidence>
<sequence length="149" mass="16362">MSLYVGSRDCLPVSPLYPAVFLLQVRLLCWTNKCDHLRWGEWLDRDNPGGSCDCEHPGWADHPVRNAPACPDGKTATLPTSSTVNSTCGPESSCTCQAGFWNYRNQECRPEVVLGGGCLYQEDCSSHNPVTVCEEGLCSCPSVTVDNRY</sequence>
<dbReference type="Proteomes" id="UP000440578">
    <property type="component" value="Unassembled WGS sequence"/>
</dbReference>
<comment type="caution">
    <text evidence="2">The sequence shown here is derived from an EMBL/GenBank/DDBJ whole genome shotgun (WGS) entry which is preliminary data.</text>
</comment>
<dbReference type="EMBL" id="VIIS01001490">
    <property type="protein sequence ID" value="KAF0297426.1"/>
    <property type="molecule type" value="Genomic_DNA"/>
</dbReference>
<accession>A0A6A4VRU6</accession>
<organism evidence="2 3">
    <name type="scientific">Amphibalanus amphitrite</name>
    <name type="common">Striped barnacle</name>
    <name type="synonym">Balanus amphitrite</name>
    <dbReference type="NCBI Taxonomy" id="1232801"/>
    <lineage>
        <taxon>Eukaryota</taxon>
        <taxon>Metazoa</taxon>
        <taxon>Ecdysozoa</taxon>
        <taxon>Arthropoda</taxon>
        <taxon>Crustacea</taxon>
        <taxon>Multicrustacea</taxon>
        <taxon>Cirripedia</taxon>
        <taxon>Thoracica</taxon>
        <taxon>Thoracicalcarea</taxon>
        <taxon>Balanomorpha</taxon>
        <taxon>Balanoidea</taxon>
        <taxon>Balanidae</taxon>
        <taxon>Amphibalaninae</taxon>
        <taxon>Amphibalanus</taxon>
    </lineage>
</organism>
<dbReference type="InterPro" id="IPR006149">
    <property type="entry name" value="EB_dom"/>
</dbReference>
<proteinExistence type="predicted"/>
<dbReference type="AlphaFoldDB" id="A0A6A4VRU6"/>
<evidence type="ECO:0000313" key="2">
    <source>
        <dbReference type="EMBL" id="KAF0297426.1"/>
    </source>
</evidence>
<protein>
    <recommendedName>
        <fullName evidence="1">EB domain-containing protein</fullName>
    </recommendedName>
</protein>
<dbReference type="Pfam" id="PF01683">
    <property type="entry name" value="EB"/>
    <property type="match status" value="1"/>
</dbReference>
<evidence type="ECO:0000313" key="3">
    <source>
        <dbReference type="Proteomes" id="UP000440578"/>
    </source>
</evidence>
<feature type="domain" description="EB" evidence="1">
    <location>
        <begin position="96"/>
        <end position="145"/>
    </location>
</feature>